<dbReference type="Proteomes" id="UP000183365">
    <property type="component" value="Unassembled WGS sequence"/>
</dbReference>
<protein>
    <submittedName>
        <fullName evidence="1">Uncharacterized protein</fullName>
    </submittedName>
</protein>
<organism evidence="1 2">
    <name type="scientific">Hanseniaspora guilliermondii</name>
    <dbReference type="NCBI Taxonomy" id="56406"/>
    <lineage>
        <taxon>Eukaryota</taxon>
        <taxon>Fungi</taxon>
        <taxon>Dikarya</taxon>
        <taxon>Ascomycota</taxon>
        <taxon>Saccharomycotina</taxon>
        <taxon>Saccharomycetes</taxon>
        <taxon>Saccharomycodales</taxon>
        <taxon>Saccharomycodaceae</taxon>
        <taxon>Hanseniaspora</taxon>
    </lineage>
</organism>
<dbReference type="EMBL" id="FQNF01000135">
    <property type="protein sequence ID" value="SGZ41708.1"/>
    <property type="molecule type" value="Genomic_DNA"/>
</dbReference>
<evidence type="ECO:0000313" key="2">
    <source>
        <dbReference type="Proteomes" id="UP000183365"/>
    </source>
</evidence>
<accession>A0A1L0B7A5</accession>
<dbReference type="VEuPathDB" id="FungiDB:HGUI_03909"/>
<evidence type="ECO:0000313" key="1">
    <source>
        <dbReference type="EMBL" id="SGZ41708.1"/>
    </source>
</evidence>
<name>A0A1L0B7A5_9ASCO</name>
<sequence>MTFTSMNVETKNPFTDITNKLYFKDNNKKQTGKYYDTLSKYTRSVNQQSERTKNTLKFLAISREPTVVFSPKHTNMKEPVIQHDNIDMDEDTLTTEKNDELVITNDQPKDYMLNKNMLDNKRIPSINSLPSFSFSYSFVSSNENKDKKIITKEKVLLFKNKLREARRKFVMKEMLLRAENMDKHSQLSITAAESLLNLTKK</sequence>
<dbReference type="AlphaFoldDB" id="A0A1L0B7A5"/>
<reference evidence="2" key="1">
    <citation type="submission" date="2016-11" db="EMBL/GenBank/DDBJ databases">
        <authorList>
            <person name="Guldener U."/>
        </authorList>
    </citation>
    <scope>NUCLEOTIDE SEQUENCE [LARGE SCALE GENOMIC DNA]</scope>
</reference>
<keyword evidence="2" id="KW-1185">Reference proteome</keyword>
<dbReference type="OrthoDB" id="10353220at2759"/>
<proteinExistence type="predicted"/>
<gene>
    <name evidence="1" type="ORF">HGUI_03909</name>
</gene>